<keyword evidence="1" id="KW-0472">Membrane</keyword>
<accession>L1IP47</accession>
<keyword evidence="1" id="KW-1133">Transmembrane helix</keyword>
<reference evidence="4" key="3">
    <citation type="submission" date="2016-03" db="UniProtKB">
        <authorList>
            <consortium name="EnsemblProtists"/>
        </authorList>
    </citation>
    <scope>IDENTIFICATION</scope>
</reference>
<dbReference type="Proteomes" id="UP000011087">
    <property type="component" value="Unassembled WGS sequence"/>
</dbReference>
<dbReference type="PaxDb" id="55529-EKX37664"/>
<keyword evidence="1" id="KW-0812">Transmembrane</keyword>
<evidence type="ECO:0000313" key="5">
    <source>
        <dbReference type="Proteomes" id="UP000011087"/>
    </source>
</evidence>
<dbReference type="RefSeq" id="XP_005824644.1">
    <property type="nucleotide sequence ID" value="XM_005824587.1"/>
</dbReference>
<dbReference type="EnsemblProtists" id="EKX37664">
    <property type="protein sequence ID" value="EKX37664"/>
    <property type="gene ID" value="GUITHDRAFT_154895"/>
</dbReference>
<evidence type="ECO:0000256" key="1">
    <source>
        <dbReference type="SAM" id="Phobius"/>
    </source>
</evidence>
<feature type="transmembrane region" description="Helical" evidence="1">
    <location>
        <begin position="105"/>
        <end position="125"/>
    </location>
</feature>
<feature type="signal peptide" evidence="2">
    <location>
        <begin position="1"/>
        <end position="19"/>
    </location>
</feature>
<reference evidence="5" key="2">
    <citation type="submission" date="2012-11" db="EMBL/GenBank/DDBJ databases">
        <authorList>
            <person name="Kuo A."/>
            <person name="Curtis B.A."/>
            <person name="Tanifuji G."/>
            <person name="Burki F."/>
            <person name="Gruber A."/>
            <person name="Irimia M."/>
            <person name="Maruyama S."/>
            <person name="Arias M.C."/>
            <person name="Ball S.G."/>
            <person name="Gile G.H."/>
            <person name="Hirakawa Y."/>
            <person name="Hopkins J.F."/>
            <person name="Rensing S.A."/>
            <person name="Schmutz J."/>
            <person name="Symeonidi A."/>
            <person name="Elias M."/>
            <person name="Eveleigh R.J."/>
            <person name="Herman E.K."/>
            <person name="Klute M.J."/>
            <person name="Nakayama T."/>
            <person name="Obornik M."/>
            <person name="Reyes-Prieto A."/>
            <person name="Armbrust E.V."/>
            <person name="Aves S.J."/>
            <person name="Beiko R.G."/>
            <person name="Coutinho P."/>
            <person name="Dacks J.B."/>
            <person name="Durnford D.G."/>
            <person name="Fast N.M."/>
            <person name="Green B.R."/>
            <person name="Grisdale C."/>
            <person name="Hempe F."/>
            <person name="Henrissat B."/>
            <person name="Hoppner M.P."/>
            <person name="Ishida K.-I."/>
            <person name="Kim E."/>
            <person name="Koreny L."/>
            <person name="Kroth P.G."/>
            <person name="Liu Y."/>
            <person name="Malik S.-B."/>
            <person name="Maier U.G."/>
            <person name="McRose D."/>
            <person name="Mock T."/>
            <person name="Neilson J.A."/>
            <person name="Onodera N.T."/>
            <person name="Poole A.M."/>
            <person name="Pritham E.J."/>
            <person name="Richards T.A."/>
            <person name="Rocap G."/>
            <person name="Roy S.W."/>
            <person name="Sarai C."/>
            <person name="Schaack S."/>
            <person name="Shirato S."/>
            <person name="Slamovits C.H."/>
            <person name="Spencer D.F."/>
            <person name="Suzuki S."/>
            <person name="Worden A.Z."/>
            <person name="Zauner S."/>
            <person name="Barry K."/>
            <person name="Bell C."/>
            <person name="Bharti A.K."/>
            <person name="Crow J.A."/>
            <person name="Grimwood J."/>
            <person name="Kramer R."/>
            <person name="Lindquist E."/>
            <person name="Lucas S."/>
            <person name="Salamov A."/>
            <person name="McFadden G.I."/>
            <person name="Lane C.E."/>
            <person name="Keeling P.J."/>
            <person name="Gray M.W."/>
            <person name="Grigoriev I.V."/>
            <person name="Archibald J.M."/>
        </authorList>
    </citation>
    <scope>NUCLEOTIDE SEQUENCE</scope>
    <source>
        <strain evidence="5">CCMP2712</strain>
    </source>
</reference>
<reference evidence="3 5" key="1">
    <citation type="journal article" date="2012" name="Nature">
        <title>Algal genomes reveal evolutionary mosaicism and the fate of nucleomorphs.</title>
        <authorList>
            <consortium name="DOE Joint Genome Institute"/>
            <person name="Curtis B.A."/>
            <person name="Tanifuji G."/>
            <person name="Burki F."/>
            <person name="Gruber A."/>
            <person name="Irimia M."/>
            <person name="Maruyama S."/>
            <person name="Arias M.C."/>
            <person name="Ball S.G."/>
            <person name="Gile G.H."/>
            <person name="Hirakawa Y."/>
            <person name="Hopkins J.F."/>
            <person name="Kuo A."/>
            <person name="Rensing S.A."/>
            <person name="Schmutz J."/>
            <person name="Symeonidi A."/>
            <person name="Elias M."/>
            <person name="Eveleigh R.J."/>
            <person name="Herman E.K."/>
            <person name="Klute M.J."/>
            <person name="Nakayama T."/>
            <person name="Obornik M."/>
            <person name="Reyes-Prieto A."/>
            <person name="Armbrust E.V."/>
            <person name="Aves S.J."/>
            <person name="Beiko R.G."/>
            <person name="Coutinho P."/>
            <person name="Dacks J.B."/>
            <person name="Durnford D.G."/>
            <person name="Fast N.M."/>
            <person name="Green B.R."/>
            <person name="Grisdale C.J."/>
            <person name="Hempel F."/>
            <person name="Henrissat B."/>
            <person name="Hoppner M.P."/>
            <person name="Ishida K."/>
            <person name="Kim E."/>
            <person name="Koreny L."/>
            <person name="Kroth P.G."/>
            <person name="Liu Y."/>
            <person name="Malik S.B."/>
            <person name="Maier U.G."/>
            <person name="McRose D."/>
            <person name="Mock T."/>
            <person name="Neilson J.A."/>
            <person name="Onodera N.T."/>
            <person name="Poole A.M."/>
            <person name="Pritham E.J."/>
            <person name="Richards T.A."/>
            <person name="Rocap G."/>
            <person name="Roy S.W."/>
            <person name="Sarai C."/>
            <person name="Schaack S."/>
            <person name="Shirato S."/>
            <person name="Slamovits C.H."/>
            <person name="Spencer D.F."/>
            <person name="Suzuki S."/>
            <person name="Worden A.Z."/>
            <person name="Zauner S."/>
            <person name="Barry K."/>
            <person name="Bell C."/>
            <person name="Bharti A.K."/>
            <person name="Crow J.A."/>
            <person name="Grimwood J."/>
            <person name="Kramer R."/>
            <person name="Lindquist E."/>
            <person name="Lucas S."/>
            <person name="Salamov A."/>
            <person name="McFadden G.I."/>
            <person name="Lane C.E."/>
            <person name="Keeling P.J."/>
            <person name="Gray M.W."/>
            <person name="Grigoriev I.V."/>
            <person name="Archibald J.M."/>
        </authorList>
    </citation>
    <scope>NUCLEOTIDE SEQUENCE</scope>
    <source>
        <strain evidence="3 5">CCMP2712</strain>
    </source>
</reference>
<gene>
    <name evidence="3" type="ORF">GUITHDRAFT_154895</name>
</gene>
<dbReference type="EMBL" id="JH993056">
    <property type="protein sequence ID" value="EKX37664.1"/>
    <property type="molecule type" value="Genomic_DNA"/>
</dbReference>
<sequence>MHCLLRFVALFIAVQCIYGQGYNLRNGGNVALANSEPLVTARTIERAKQLSMGTPLKGIRVFVPEGQTAQRAVENQLAAQHIKIAPKGTMLEAAESTSAYANVPWWVFLLTFFGSIGTICAMFYITERMWDKRQQS</sequence>
<organism evidence="3">
    <name type="scientific">Guillardia theta (strain CCMP2712)</name>
    <name type="common">Cryptophyte</name>
    <dbReference type="NCBI Taxonomy" id="905079"/>
    <lineage>
        <taxon>Eukaryota</taxon>
        <taxon>Cryptophyceae</taxon>
        <taxon>Pyrenomonadales</taxon>
        <taxon>Geminigeraceae</taxon>
        <taxon>Guillardia</taxon>
    </lineage>
</organism>
<protein>
    <submittedName>
        <fullName evidence="3 4">Uncharacterized protein</fullName>
    </submittedName>
</protein>
<evidence type="ECO:0000313" key="3">
    <source>
        <dbReference type="EMBL" id="EKX37664.1"/>
    </source>
</evidence>
<feature type="chain" id="PRO_5008770249" evidence="2">
    <location>
        <begin position="20"/>
        <end position="136"/>
    </location>
</feature>
<evidence type="ECO:0000313" key="4">
    <source>
        <dbReference type="EnsemblProtists" id="EKX37664"/>
    </source>
</evidence>
<keyword evidence="5" id="KW-1185">Reference proteome</keyword>
<dbReference type="HOGENOM" id="CLU_1879384_0_0_1"/>
<name>L1IP47_GUITC</name>
<dbReference type="KEGG" id="gtt:GUITHDRAFT_154895"/>
<dbReference type="AlphaFoldDB" id="L1IP47"/>
<keyword evidence="2" id="KW-0732">Signal</keyword>
<dbReference type="GeneID" id="17294470"/>
<evidence type="ECO:0000256" key="2">
    <source>
        <dbReference type="SAM" id="SignalP"/>
    </source>
</evidence>
<proteinExistence type="predicted"/>